<dbReference type="RefSeq" id="WP_345889508.1">
    <property type="nucleotide sequence ID" value="NZ_CP022415.1"/>
</dbReference>
<dbReference type="SUPFAM" id="SSF51735">
    <property type="entry name" value="NAD(P)-binding Rossmann-fold domains"/>
    <property type="match status" value="1"/>
</dbReference>
<gene>
    <name evidence="1" type="ORF">SULPSESMR1_02115</name>
</gene>
<dbReference type="KEGG" id="spse:SULPSESMR1_02115"/>
<evidence type="ECO:0000313" key="2">
    <source>
        <dbReference type="Proteomes" id="UP000199754"/>
    </source>
</evidence>
<dbReference type="Gene3D" id="3.40.50.720">
    <property type="entry name" value="NAD(P)-binding Rossmann-like Domain"/>
    <property type="match status" value="1"/>
</dbReference>
<protein>
    <submittedName>
        <fullName evidence="1">Oxidoreductase</fullName>
    </submittedName>
</protein>
<dbReference type="InterPro" id="IPR036291">
    <property type="entry name" value="NAD(P)-bd_dom_sf"/>
</dbReference>
<dbReference type="AlphaFoldDB" id="A0A221K259"/>
<accession>A0A221K259</accession>
<proteinExistence type="predicted"/>
<sequence length="67" mass="7313">MNILVAGATGKTGLCVARELQQNSHTPIALMRESSDISELGDDVALGHMRSSGFRRRVRRLDRGHAP</sequence>
<evidence type="ECO:0000313" key="1">
    <source>
        <dbReference type="EMBL" id="ASM72917.1"/>
    </source>
</evidence>
<organism evidence="1 2">
    <name type="scientific">Pseudosulfitobacter pseudonitzschiae</name>
    <dbReference type="NCBI Taxonomy" id="1402135"/>
    <lineage>
        <taxon>Bacteria</taxon>
        <taxon>Pseudomonadati</taxon>
        <taxon>Pseudomonadota</taxon>
        <taxon>Alphaproteobacteria</taxon>
        <taxon>Rhodobacterales</taxon>
        <taxon>Roseobacteraceae</taxon>
        <taxon>Pseudosulfitobacter</taxon>
    </lineage>
</organism>
<dbReference type="EMBL" id="CP022415">
    <property type="protein sequence ID" value="ASM72917.1"/>
    <property type="molecule type" value="Genomic_DNA"/>
</dbReference>
<name>A0A221K259_9RHOB</name>
<dbReference type="Proteomes" id="UP000199754">
    <property type="component" value="Chromosome"/>
</dbReference>
<reference evidence="1 2" key="1">
    <citation type="submission" date="2017-07" db="EMBL/GenBank/DDBJ databases">
        <title>Genome Sequence of Sulfitobacter pseudonitzschiae Strain SMR1 Isolated from a culture of the Diatom Skeletonema marinoi.</title>
        <authorList>
            <person name="Topel M."/>
            <person name="Pinder M.I.M."/>
            <person name="Johansson O.N."/>
            <person name="Kourtchenko O."/>
            <person name="Godhe A."/>
            <person name="Clarke A.K."/>
        </authorList>
    </citation>
    <scope>NUCLEOTIDE SEQUENCE [LARGE SCALE GENOMIC DNA]</scope>
    <source>
        <strain evidence="1 2">SMR1</strain>
    </source>
</reference>
<keyword evidence="2" id="KW-1185">Reference proteome</keyword>